<dbReference type="InterPro" id="IPR049943">
    <property type="entry name" value="Ser_HO-MeTrfase-like"/>
</dbReference>
<comment type="catalytic activity">
    <reaction evidence="8">
        <text>(6R)-5,10-methylene-5,6,7,8-tetrahydrofolate + glycine + H2O = (6S)-5,6,7,8-tetrahydrofolate + L-serine</text>
        <dbReference type="Rhea" id="RHEA:15481"/>
        <dbReference type="ChEBI" id="CHEBI:15377"/>
        <dbReference type="ChEBI" id="CHEBI:15636"/>
        <dbReference type="ChEBI" id="CHEBI:33384"/>
        <dbReference type="ChEBI" id="CHEBI:57305"/>
        <dbReference type="ChEBI" id="CHEBI:57453"/>
        <dbReference type="EC" id="2.1.2.1"/>
    </reaction>
</comment>
<organism evidence="10 11">
    <name type="scientific">Billgrantia antri</name>
    <dbReference type="NCBI Taxonomy" id="2846777"/>
    <lineage>
        <taxon>Bacteria</taxon>
        <taxon>Pseudomonadati</taxon>
        <taxon>Pseudomonadota</taxon>
        <taxon>Gammaproteobacteria</taxon>
        <taxon>Oceanospirillales</taxon>
        <taxon>Halomonadaceae</taxon>
        <taxon>Billgrantia</taxon>
    </lineage>
</organism>
<comment type="subcellular location">
    <subcellularLocation>
        <location evidence="8">Cytoplasm</location>
    </subcellularLocation>
</comment>
<proteinExistence type="inferred from homology"/>
<dbReference type="HAMAP" id="MF_00051">
    <property type="entry name" value="SHMT"/>
    <property type="match status" value="1"/>
</dbReference>
<evidence type="ECO:0000256" key="4">
    <source>
        <dbReference type="ARBA" id="ARBA00022563"/>
    </source>
</evidence>
<feature type="binding site" evidence="8">
    <location>
        <position position="119"/>
    </location>
    <ligand>
        <name>(6S)-5,6,7,8-tetrahydrofolate</name>
        <dbReference type="ChEBI" id="CHEBI:57453"/>
    </ligand>
</feature>
<evidence type="ECO:0000313" key="11">
    <source>
        <dbReference type="Proteomes" id="UP000769617"/>
    </source>
</evidence>
<feature type="site" description="Plays an important role in substrate specificity" evidence="8">
    <location>
        <position position="227"/>
    </location>
</feature>
<feature type="binding site" evidence="8">
    <location>
        <begin position="123"/>
        <end position="125"/>
    </location>
    <ligand>
        <name>(6S)-5,6,7,8-tetrahydrofolate</name>
        <dbReference type="ChEBI" id="CHEBI:57453"/>
    </ligand>
</feature>
<evidence type="ECO:0000256" key="8">
    <source>
        <dbReference type="HAMAP-Rule" id="MF_00051"/>
    </source>
</evidence>
<comment type="subunit">
    <text evidence="8">Homodimer.</text>
</comment>
<dbReference type="PROSITE" id="PS00096">
    <property type="entry name" value="SHMT"/>
    <property type="match status" value="1"/>
</dbReference>
<dbReference type="InterPro" id="IPR019798">
    <property type="entry name" value="Ser_HO-MeTrfase_PLP_BS"/>
</dbReference>
<evidence type="ECO:0000256" key="3">
    <source>
        <dbReference type="ARBA" id="ARBA00022490"/>
    </source>
</evidence>
<dbReference type="CDD" id="cd00378">
    <property type="entry name" value="SHMT"/>
    <property type="match status" value="1"/>
</dbReference>
<comment type="function">
    <text evidence="8">Catalyzes the reversible interconversion of serine and glycine with tetrahydrofolate (THF) serving as the one-carbon carrier. This reaction serves as the major source of one-carbon groups required for the biosynthesis of purines, thymidylate, methionine, and other important biomolecules. Also exhibits THF-independent aldolase activity toward beta-hydroxyamino acids, producing glycine and aldehydes, via a retro-aldol mechanism.</text>
</comment>
<feature type="modified residue" description="N6-(pyridoxal phosphate)lysine" evidence="8">
    <location>
        <position position="228"/>
    </location>
</feature>
<evidence type="ECO:0000259" key="9">
    <source>
        <dbReference type="Pfam" id="PF00464"/>
    </source>
</evidence>
<dbReference type="InterPro" id="IPR015424">
    <property type="entry name" value="PyrdxlP-dep_Trfase"/>
</dbReference>
<gene>
    <name evidence="8" type="primary">glyA</name>
    <name evidence="10" type="ORF">KPL81_16360</name>
</gene>
<keyword evidence="5 8" id="KW-0028">Amino-acid biosynthesis</keyword>
<dbReference type="Proteomes" id="UP000769617">
    <property type="component" value="Unassembled WGS sequence"/>
</dbReference>
<comment type="cofactor">
    <cofactor evidence="1 8">
        <name>pyridoxal 5'-phosphate</name>
        <dbReference type="ChEBI" id="CHEBI:597326"/>
    </cofactor>
</comment>
<keyword evidence="3 8" id="KW-0963">Cytoplasm</keyword>
<dbReference type="EC" id="2.1.2.1" evidence="8"/>
<dbReference type="InterPro" id="IPR015421">
    <property type="entry name" value="PyrdxlP-dep_Trfase_major"/>
</dbReference>
<evidence type="ECO:0000313" key="10">
    <source>
        <dbReference type="EMBL" id="MBW6392729.1"/>
    </source>
</evidence>
<comment type="caution">
    <text evidence="8">Lacks conserved residue(s) required for the propagation of feature annotation.</text>
</comment>
<comment type="similarity">
    <text evidence="2 8">Belongs to the SHMT family.</text>
</comment>
<dbReference type="RefSeq" id="WP_209475537.1">
    <property type="nucleotide sequence ID" value="NZ_JAHYCA010000006.1"/>
</dbReference>
<accession>A0ABS6ZRP4</accession>
<dbReference type="NCBIfam" id="NF000586">
    <property type="entry name" value="PRK00011.1"/>
    <property type="match status" value="1"/>
</dbReference>
<comment type="pathway">
    <text evidence="8">One-carbon metabolism; tetrahydrofolate interconversion.</text>
</comment>
<dbReference type="EMBL" id="JAHYCA010000006">
    <property type="protein sequence ID" value="MBW6392729.1"/>
    <property type="molecule type" value="Genomic_DNA"/>
</dbReference>
<dbReference type="PIRSF" id="PIRSF000412">
    <property type="entry name" value="SHMT"/>
    <property type="match status" value="1"/>
</dbReference>
<evidence type="ECO:0000256" key="7">
    <source>
        <dbReference type="ARBA" id="ARBA00022898"/>
    </source>
</evidence>
<keyword evidence="6 8" id="KW-0808">Transferase</keyword>
<dbReference type="PANTHER" id="PTHR11680">
    <property type="entry name" value="SERINE HYDROXYMETHYLTRANSFERASE"/>
    <property type="match status" value="1"/>
</dbReference>
<sequence>MNQAGLASFDSQIAAAIAEEVARQEAHVELIASENYASRAVMEAQGTQLTNKYAEGYPGKRYYGGCEHVDVVEKLAIERACSLFGADYANVQPHSGAQANAAAFMALVKPGDTVLGMSLAHGGHLTHGAAPNFSGKHYHAVQYGLNPETGEIDYEEVERLARGHKPKLIIAGFSAYSRVVDWRRFRNIADEVGAWLMVDMAHVAGLVAAGLYPSPIPYAHVVTTTTHKTLRGPRGGLILSAHGDQELYKKLNGAVFPGQQGGPLMHVIAAKAVAFKEAMSQNFVQYQQRVIDNAQAMAEVFLERGFDVVSGGTDDHLFLVSLIRQGVTGKDADAALGRAHITVNKNAVPNDPQSPFVTSGLRIGTPAVTSRGFDVADCQALAGWICDILDVLAEGDDSEAVEAEVRAKVAELCERHPVYGAAAPAATQETATA</sequence>
<name>A0ABS6ZRP4_9GAMM</name>
<keyword evidence="11" id="KW-1185">Reference proteome</keyword>
<dbReference type="InterPro" id="IPR015422">
    <property type="entry name" value="PyrdxlP-dep_Trfase_small"/>
</dbReference>
<evidence type="ECO:0000256" key="6">
    <source>
        <dbReference type="ARBA" id="ARBA00022679"/>
    </source>
</evidence>
<comment type="caution">
    <text evidence="10">The sequence shown here is derived from an EMBL/GenBank/DDBJ whole genome shotgun (WGS) entry which is preliminary data.</text>
</comment>
<dbReference type="PANTHER" id="PTHR11680:SF50">
    <property type="entry name" value="SERINE HYDROXYMETHYLTRANSFERASE"/>
    <property type="match status" value="1"/>
</dbReference>
<dbReference type="InterPro" id="IPR001085">
    <property type="entry name" value="Ser_HO-MeTrfase"/>
</dbReference>
<dbReference type="Gene3D" id="3.90.1150.10">
    <property type="entry name" value="Aspartate Aminotransferase, domain 1"/>
    <property type="match status" value="1"/>
</dbReference>
<keyword evidence="7 8" id="KW-0663">Pyridoxal phosphate</keyword>
<evidence type="ECO:0000256" key="5">
    <source>
        <dbReference type="ARBA" id="ARBA00022605"/>
    </source>
</evidence>
<evidence type="ECO:0000256" key="1">
    <source>
        <dbReference type="ARBA" id="ARBA00001933"/>
    </source>
</evidence>
<dbReference type="Gene3D" id="3.40.640.10">
    <property type="entry name" value="Type I PLP-dependent aspartate aminotransferase-like (Major domain)"/>
    <property type="match status" value="1"/>
</dbReference>
<feature type="domain" description="Serine hydroxymethyltransferase-like" evidence="9">
    <location>
        <begin position="7"/>
        <end position="385"/>
    </location>
</feature>
<dbReference type="SUPFAM" id="SSF53383">
    <property type="entry name" value="PLP-dependent transferases"/>
    <property type="match status" value="1"/>
</dbReference>
<dbReference type="InterPro" id="IPR039429">
    <property type="entry name" value="SHMT-like_dom"/>
</dbReference>
<comment type="pathway">
    <text evidence="8">Amino-acid biosynthesis; glycine biosynthesis; glycine from L-serine: step 1/1.</text>
</comment>
<feature type="binding site" evidence="8">
    <location>
        <begin position="354"/>
        <end position="356"/>
    </location>
    <ligand>
        <name>(6S)-5,6,7,8-tetrahydrofolate</name>
        <dbReference type="ChEBI" id="CHEBI:57453"/>
    </ligand>
</feature>
<protein>
    <recommendedName>
        <fullName evidence="8">Serine hydroxymethyltransferase</fullName>
        <shortName evidence="8">SHMT</shortName>
        <shortName evidence="8">Serine methylase</shortName>
        <ecNumber evidence="8">2.1.2.1</ecNumber>
    </recommendedName>
</protein>
<dbReference type="Pfam" id="PF00464">
    <property type="entry name" value="SHMT"/>
    <property type="match status" value="1"/>
</dbReference>
<evidence type="ECO:0000256" key="2">
    <source>
        <dbReference type="ARBA" id="ARBA00006376"/>
    </source>
</evidence>
<reference evidence="10 11" key="1">
    <citation type="submission" date="2021-07" db="EMBL/GenBank/DDBJ databases">
        <authorList>
            <person name="So Y."/>
        </authorList>
    </citation>
    <scope>NUCLEOTIDE SEQUENCE [LARGE SCALE GENOMIC DNA]</scope>
    <source>
        <strain evidence="10 11">Y3S6</strain>
    </source>
</reference>
<keyword evidence="4 8" id="KW-0554">One-carbon metabolism</keyword>